<organism evidence="2 3">
    <name type="scientific">Alcaligenes xylosoxydans xylosoxydans</name>
    <name type="common">Achromobacter xylosoxidans</name>
    <dbReference type="NCBI Taxonomy" id="85698"/>
    <lineage>
        <taxon>Bacteria</taxon>
        <taxon>Pseudomonadati</taxon>
        <taxon>Pseudomonadota</taxon>
        <taxon>Betaproteobacteria</taxon>
        <taxon>Burkholderiales</taxon>
        <taxon>Alcaligenaceae</taxon>
        <taxon>Achromobacter</taxon>
    </lineage>
</organism>
<evidence type="ECO:0000313" key="3">
    <source>
        <dbReference type="Proteomes" id="UP000060602"/>
    </source>
</evidence>
<accession>A0A0X8P2A0</accession>
<evidence type="ECO:0000313" key="2">
    <source>
        <dbReference type="EMBL" id="AMG38582.1"/>
    </source>
</evidence>
<feature type="compositionally biased region" description="Low complexity" evidence="1">
    <location>
        <begin position="45"/>
        <end position="73"/>
    </location>
</feature>
<reference evidence="3" key="1">
    <citation type="submission" date="2015-12" db="EMBL/GenBank/DDBJ databases">
        <title>FDA dAtabase for Regulatory Grade micrObial Sequences (FDA-ARGOS): Supporting development and validation of Infectious Disease Dx tests.</title>
        <authorList>
            <person name="Case J."/>
            <person name="Tallon L."/>
            <person name="Sadzewicz L."/>
            <person name="Sengamalay N."/>
            <person name="Ott S."/>
            <person name="Godinez A."/>
            <person name="Nagaraj S."/>
            <person name="Nadendla S."/>
            <person name="Sichtig H."/>
        </authorList>
    </citation>
    <scope>NUCLEOTIDE SEQUENCE [LARGE SCALE GENOMIC DNA]</scope>
    <source>
        <strain evidence="3">FDAARGOS_147</strain>
    </source>
</reference>
<dbReference type="Proteomes" id="UP000060602">
    <property type="component" value="Chromosome"/>
</dbReference>
<protein>
    <submittedName>
        <fullName evidence="2">Uncharacterized protein</fullName>
    </submittedName>
</protein>
<proteinExistence type="predicted"/>
<feature type="region of interest" description="Disordered" evidence="1">
    <location>
        <begin position="1"/>
        <end position="80"/>
    </location>
</feature>
<dbReference type="AlphaFoldDB" id="A0A0X8P2A0"/>
<name>A0A0X8P2A0_ALCXX</name>
<sequence>MQGASRSDGNDRRGRFNSEKRRLSDQTPAMRGARASSSPRRQADADAQSPQAPGRASEKSSSATSSEASAKASRMIYLLG</sequence>
<evidence type="ECO:0000256" key="1">
    <source>
        <dbReference type="SAM" id="MobiDB-lite"/>
    </source>
</evidence>
<gene>
    <name evidence="2" type="ORF">AL504_22655</name>
</gene>
<feature type="compositionally biased region" description="Basic and acidic residues" evidence="1">
    <location>
        <begin position="8"/>
        <end position="24"/>
    </location>
</feature>
<dbReference type="EMBL" id="CP014060">
    <property type="protein sequence ID" value="AMG38582.1"/>
    <property type="molecule type" value="Genomic_DNA"/>
</dbReference>